<sequence length="284" mass="33015">MKIRIKIAILMISALILLSACQQKDFENTKKNSKTEGNTKKTEQKLDENNSADKTNEKKETNNETENKTEQNTDTDKLFEEIRTANQSIKYLKMDVLLNIMSNNTVTTKTNVQHMYGDVEYEPTSNKIKKAAFQRDANDGIITKFEFLGDKDHTFRQTTIDSNKKTQDVQEQKHVKYEMHPDYYVLLNKIYSMKDDLVVKEEGNDYIFTLRSQNIDLLGIFQDSYNLKLTGVSQSEVKKDLVLIFDKNTKYFKKINLKLNYNGEKGSINMDIQTKYSDHKPNVI</sequence>
<comment type="caution">
    <text evidence="3">The sequence shown here is derived from an EMBL/GenBank/DDBJ whole genome shotgun (WGS) entry which is preliminary data.</text>
</comment>
<feature type="compositionally biased region" description="Basic and acidic residues" evidence="1">
    <location>
        <begin position="54"/>
        <end position="77"/>
    </location>
</feature>
<dbReference type="PROSITE" id="PS51257">
    <property type="entry name" value="PROKAR_LIPOPROTEIN"/>
    <property type="match status" value="1"/>
</dbReference>
<dbReference type="RefSeq" id="WP_278736139.1">
    <property type="nucleotide sequence ID" value="NZ_JAHAIK010000023.1"/>
</dbReference>
<evidence type="ECO:0000313" key="3">
    <source>
        <dbReference type="EMBL" id="MBS5965500.1"/>
    </source>
</evidence>
<gene>
    <name evidence="3" type="ORF">KIA07_07550</name>
</gene>
<organism evidence="3 4">
    <name type="scientific">Finegoldia magna</name>
    <name type="common">Peptostreptococcus magnus</name>
    <dbReference type="NCBI Taxonomy" id="1260"/>
    <lineage>
        <taxon>Bacteria</taxon>
        <taxon>Bacillati</taxon>
        <taxon>Bacillota</taxon>
        <taxon>Tissierellia</taxon>
        <taxon>Tissierellales</taxon>
        <taxon>Peptoniphilaceae</taxon>
        <taxon>Finegoldia</taxon>
    </lineage>
</organism>
<feature type="chain" id="PRO_5038338620" description="Lipoprotein" evidence="2">
    <location>
        <begin position="23"/>
        <end position="284"/>
    </location>
</feature>
<dbReference type="AlphaFoldDB" id="A0A943LCP1"/>
<keyword evidence="2" id="KW-0732">Signal</keyword>
<name>A0A943LCP1_FINMA</name>
<feature type="region of interest" description="Disordered" evidence="1">
    <location>
        <begin position="29"/>
        <end position="77"/>
    </location>
</feature>
<protein>
    <recommendedName>
        <fullName evidence="5">Lipoprotein</fullName>
    </recommendedName>
</protein>
<evidence type="ECO:0008006" key="5">
    <source>
        <dbReference type="Google" id="ProtNLM"/>
    </source>
</evidence>
<dbReference type="Proteomes" id="UP000730862">
    <property type="component" value="Unassembled WGS sequence"/>
</dbReference>
<accession>A0A943LCP1</accession>
<evidence type="ECO:0000313" key="4">
    <source>
        <dbReference type="Proteomes" id="UP000730862"/>
    </source>
</evidence>
<dbReference type="EMBL" id="JAHAIK010000023">
    <property type="protein sequence ID" value="MBS5965500.1"/>
    <property type="molecule type" value="Genomic_DNA"/>
</dbReference>
<evidence type="ECO:0000256" key="1">
    <source>
        <dbReference type="SAM" id="MobiDB-lite"/>
    </source>
</evidence>
<proteinExistence type="predicted"/>
<evidence type="ECO:0000256" key="2">
    <source>
        <dbReference type="SAM" id="SignalP"/>
    </source>
</evidence>
<reference evidence="3" key="1">
    <citation type="submission" date="2021-02" db="EMBL/GenBank/DDBJ databases">
        <title>Infant gut strain persistence is associated with maternal origin, phylogeny, and functional potential including surface adhesion and iron acquisition.</title>
        <authorList>
            <person name="Lou Y.C."/>
        </authorList>
    </citation>
    <scope>NUCLEOTIDE SEQUENCE</scope>
    <source>
        <strain evidence="3">L3_058_000G1_dasL3_058_000G1_concoct_72</strain>
    </source>
</reference>
<feature type="signal peptide" evidence="2">
    <location>
        <begin position="1"/>
        <end position="22"/>
    </location>
</feature>
<feature type="compositionally biased region" description="Basic and acidic residues" evidence="1">
    <location>
        <begin position="29"/>
        <end position="48"/>
    </location>
</feature>